<accession>A0A543NAI9</accession>
<keyword evidence="2" id="KW-0238">DNA-binding</keyword>
<dbReference type="CDD" id="cd07377">
    <property type="entry name" value="WHTH_GntR"/>
    <property type="match status" value="1"/>
</dbReference>
<dbReference type="PANTHER" id="PTHR44846:SF1">
    <property type="entry name" value="MANNOSYL-D-GLYCERATE TRANSPORT_METABOLISM SYSTEM REPRESSOR MNGR-RELATED"/>
    <property type="match status" value="1"/>
</dbReference>
<dbReference type="InterPro" id="IPR036390">
    <property type="entry name" value="WH_DNA-bd_sf"/>
</dbReference>
<reference evidence="5 6" key="1">
    <citation type="submission" date="2019-06" db="EMBL/GenBank/DDBJ databases">
        <title>Sequencing the genomes of 1000 actinobacteria strains.</title>
        <authorList>
            <person name="Klenk H.-P."/>
        </authorList>
    </citation>
    <scope>NUCLEOTIDE SEQUENCE [LARGE SCALE GENOMIC DNA]</scope>
    <source>
        <strain evidence="5 6">DSM 45015</strain>
    </source>
</reference>
<dbReference type="InterPro" id="IPR050679">
    <property type="entry name" value="Bact_HTH_transcr_reg"/>
</dbReference>
<evidence type="ECO:0000256" key="3">
    <source>
        <dbReference type="ARBA" id="ARBA00023163"/>
    </source>
</evidence>
<protein>
    <submittedName>
        <fullName evidence="5">Regulatory GntR family protein</fullName>
    </submittedName>
</protein>
<comment type="caution">
    <text evidence="5">The sequence shown here is derived from an EMBL/GenBank/DDBJ whole genome shotgun (WGS) entry which is preliminary data.</text>
</comment>
<dbReference type="PRINTS" id="PR00035">
    <property type="entry name" value="HTHGNTR"/>
</dbReference>
<dbReference type="GO" id="GO:0003677">
    <property type="term" value="F:DNA binding"/>
    <property type="evidence" value="ECO:0007669"/>
    <property type="project" value="UniProtKB-KW"/>
</dbReference>
<feature type="domain" description="HTH gntR-type" evidence="4">
    <location>
        <begin position="9"/>
        <end position="77"/>
    </location>
</feature>
<name>A0A543NAI9_9ACTN</name>
<organism evidence="5 6">
    <name type="scientific">Haloactinospora alba</name>
    <dbReference type="NCBI Taxonomy" id="405555"/>
    <lineage>
        <taxon>Bacteria</taxon>
        <taxon>Bacillati</taxon>
        <taxon>Actinomycetota</taxon>
        <taxon>Actinomycetes</taxon>
        <taxon>Streptosporangiales</taxon>
        <taxon>Nocardiopsidaceae</taxon>
        <taxon>Haloactinospora</taxon>
    </lineage>
</organism>
<dbReference type="EMBL" id="VFQC01000002">
    <property type="protein sequence ID" value="TQN28820.1"/>
    <property type="molecule type" value="Genomic_DNA"/>
</dbReference>
<evidence type="ECO:0000256" key="2">
    <source>
        <dbReference type="ARBA" id="ARBA00023125"/>
    </source>
</evidence>
<evidence type="ECO:0000259" key="4">
    <source>
        <dbReference type="PROSITE" id="PS50949"/>
    </source>
</evidence>
<dbReference type="AlphaFoldDB" id="A0A543NAI9"/>
<dbReference type="InterPro" id="IPR000524">
    <property type="entry name" value="Tscrpt_reg_HTH_GntR"/>
</dbReference>
<evidence type="ECO:0000313" key="5">
    <source>
        <dbReference type="EMBL" id="TQN28820.1"/>
    </source>
</evidence>
<dbReference type="PANTHER" id="PTHR44846">
    <property type="entry name" value="MANNOSYL-D-GLYCERATE TRANSPORT/METABOLISM SYSTEM REPRESSOR MNGR-RELATED"/>
    <property type="match status" value="1"/>
</dbReference>
<dbReference type="GO" id="GO:0003700">
    <property type="term" value="F:DNA-binding transcription factor activity"/>
    <property type="evidence" value="ECO:0007669"/>
    <property type="project" value="InterPro"/>
</dbReference>
<dbReference type="Proteomes" id="UP000317422">
    <property type="component" value="Unassembled WGS sequence"/>
</dbReference>
<dbReference type="GO" id="GO:0045892">
    <property type="term" value="P:negative regulation of DNA-templated transcription"/>
    <property type="evidence" value="ECO:0007669"/>
    <property type="project" value="TreeGrafter"/>
</dbReference>
<dbReference type="OrthoDB" id="4338617at2"/>
<evidence type="ECO:0000313" key="6">
    <source>
        <dbReference type="Proteomes" id="UP000317422"/>
    </source>
</evidence>
<dbReference type="PROSITE" id="PS50949">
    <property type="entry name" value="HTH_GNTR"/>
    <property type="match status" value="1"/>
</dbReference>
<dbReference type="SUPFAM" id="SSF46785">
    <property type="entry name" value="Winged helix' DNA-binding domain"/>
    <property type="match status" value="1"/>
</dbReference>
<dbReference type="InterPro" id="IPR036388">
    <property type="entry name" value="WH-like_DNA-bd_sf"/>
</dbReference>
<proteinExistence type="predicted"/>
<dbReference type="Pfam" id="PF00392">
    <property type="entry name" value="GntR"/>
    <property type="match status" value="1"/>
</dbReference>
<dbReference type="Gene3D" id="1.10.10.10">
    <property type="entry name" value="Winged helix-like DNA-binding domain superfamily/Winged helix DNA-binding domain"/>
    <property type="match status" value="1"/>
</dbReference>
<evidence type="ECO:0000256" key="1">
    <source>
        <dbReference type="ARBA" id="ARBA00023015"/>
    </source>
</evidence>
<keyword evidence="1" id="KW-0805">Transcription regulation</keyword>
<sequence>MSPALDGPEPMYRQIASIIARRVEDGTYPPHALLPTEAELCAEFDVSRRTVRSAHALLREQGWIVSSPGKGTYARGLDGY</sequence>
<dbReference type="SMART" id="SM00345">
    <property type="entry name" value="HTH_GNTR"/>
    <property type="match status" value="1"/>
</dbReference>
<keyword evidence="6" id="KW-1185">Reference proteome</keyword>
<gene>
    <name evidence="5" type="ORF">FHX37_4185</name>
</gene>
<keyword evidence="3" id="KW-0804">Transcription</keyword>